<proteinExistence type="predicted"/>
<name>A0ABN1QES0_9ACTN</name>
<reference evidence="1 2" key="1">
    <citation type="journal article" date="2019" name="Int. J. Syst. Evol. Microbiol.">
        <title>The Global Catalogue of Microorganisms (GCM) 10K type strain sequencing project: providing services to taxonomists for standard genome sequencing and annotation.</title>
        <authorList>
            <consortium name="The Broad Institute Genomics Platform"/>
            <consortium name="The Broad Institute Genome Sequencing Center for Infectious Disease"/>
            <person name="Wu L."/>
            <person name="Ma J."/>
        </authorList>
    </citation>
    <scope>NUCLEOTIDE SEQUENCE [LARGE SCALE GENOMIC DNA]</scope>
    <source>
        <strain evidence="1 2">JCM 10696</strain>
    </source>
</reference>
<evidence type="ECO:0000313" key="1">
    <source>
        <dbReference type="EMBL" id="GAA0941699.1"/>
    </source>
</evidence>
<protein>
    <submittedName>
        <fullName evidence="1">SAM-dependent methyltransferase</fullName>
    </submittedName>
</protein>
<dbReference type="Pfam" id="PF04672">
    <property type="entry name" value="Methyltransf_19"/>
    <property type="match status" value="1"/>
</dbReference>
<keyword evidence="1" id="KW-0808">Transferase</keyword>
<dbReference type="SUPFAM" id="SSF53335">
    <property type="entry name" value="S-adenosyl-L-methionine-dependent methyltransferases"/>
    <property type="match status" value="1"/>
</dbReference>
<dbReference type="PIRSF" id="PIRSF017393">
    <property type="entry name" value="MTase_SAV2177"/>
    <property type="match status" value="1"/>
</dbReference>
<dbReference type="InterPro" id="IPR006764">
    <property type="entry name" value="SAM_dep_MeTrfase_SAV2177_type"/>
</dbReference>
<dbReference type="RefSeq" id="WP_344237615.1">
    <property type="nucleotide sequence ID" value="NZ_BAAAHH010000003.1"/>
</dbReference>
<sequence length="268" mass="28753">MTSAAVPGLDVSRPHPARMYDYYLGGKDNFAADRSAADEILRRYPETRVIARQNRAFMRRATAAMAASGVRQFLDLGSGLPTADNLHQVAQRVARGSTVVYVDNDPIVLNHGRALLAGDRSTSVITADLREPDEIWKLAEHTGLLDPARPIGLLMVAVLHFVPGDLAGLMRSHLDRLAPGSHLALAHGTADGLDADRTRQADSTYQKTSSGLYLRGAREIEALFDGTRLLEPGVVPTWDWRPGPAEPDPAPTGPSAFPGVLAGVGLVP</sequence>
<keyword evidence="2" id="KW-1185">Reference proteome</keyword>
<dbReference type="InterPro" id="IPR029063">
    <property type="entry name" value="SAM-dependent_MTases_sf"/>
</dbReference>
<organism evidence="1 2">
    <name type="scientific">Actinocorallia libanotica</name>
    <dbReference type="NCBI Taxonomy" id="46162"/>
    <lineage>
        <taxon>Bacteria</taxon>
        <taxon>Bacillati</taxon>
        <taxon>Actinomycetota</taxon>
        <taxon>Actinomycetes</taxon>
        <taxon>Streptosporangiales</taxon>
        <taxon>Thermomonosporaceae</taxon>
        <taxon>Actinocorallia</taxon>
    </lineage>
</organism>
<dbReference type="Gene3D" id="3.40.50.150">
    <property type="entry name" value="Vaccinia Virus protein VP39"/>
    <property type="match status" value="1"/>
</dbReference>
<dbReference type="GO" id="GO:0008168">
    <property type="term" value="F:methyltransferase activity"/>
    <property type="evidence" value="ECO:0007669"/>
    <property type="project" value="UniProtKB-KW"/>
</dbReference>
<gene>
    <name evidence="1" type="ORF">GCM10009550_12210</name>
</gene>
<dbReference type="EMBL" id="BAAAHH010000003">
    <property type="protein sequence ID" value="GAA0941699.1"/>
    <property type="molecule type" value="Genomic_DNA"/>
</dbReference>
<dbReference type="Proteomes" id="UP001500665">
    <property type="component" value="Unassembled WGS sequence"/>
</dbReference>
<comment type="caution">
    <text evidence="1">The sequence shown here is derived from an EMBL/GenBank/DDBJ whole genome shotgun (WGS) entry which is preliminary data.</text>
</comment>
<keyword evidence="1" id="KW-0489">Methyltransferase</keyword>
<dbReference type="GO" id="GO:0032259">
    <property type="term" value="P:methylation"/>
    <property type="evidence" value="ECO:0007669"/>
    <property type="project" value="UniProtKB-KW"/>
</dbReference>
<accession>A0ABN1QES0</accession>
<evidence type="ECO:0000313" key="2">
    <source>
        <dbReference type="Proteomes" id="UP001500665"/>
    </source>
</evidence>